<gene>
    <name evidence="14" type="ORF">Tci_000461</name>
</gene>
<feature type="domain" description="Mandelate racemase/muconate lactonizing enzyme C-terminal" evidence="13">
    <location>
        <begin position="733"/>
        <end position="838"/>
    </location>
</feature>
<dbReference type="SUPFAM" id="SSF48592">
    <property type="entry name" value="GroEL equatorial domain-like"/>
    <property type="match status" value="1"/>
</dbReference>
<evidence type="ECO:0000256" key="2">
    <source>
        <dbReference type="ARBA" id="ARBA00006975"/>
    </source>
</evidence>
<feature type="compositionally biased region" description="Basic residues" evidence="11">
    <location>
        <begin position="3392"/>
        <end position="3402"/>
    </location>
</feature>
<dbReference type="FunFam" id="3.30.390.10:FF:000003">
    <property type="entry name" value="D-galactonate dehydratase"/>
    <property type="match status" value="1"/>
</dbReference>
<dbReference type="InterPro" id="IPR027413">
    <property type="entry name" value="GROEL-like_equatorial_sf"/>
</dbReference>
<dbReference type="InterPro" id="IPR002423">
    <property type="entry name" value="Cpn60/GroEL/TCP-1"/>
</dbReference>
<dbReference type="EMBL" id="BKCJ010000007">
    <property type="protein sequence ID" value="GEU28483.1"/>
    <property type="molecule type" value="Genomic_DNA"/>
</dbReference>
<dbReference type="InterPro" id="IPR018110">
    <property type="entry name" value="Mandel_Rmase/mucon_lact_enz_CS"/>
</dbReference>
<dbReference type="NCBIfam" id="NF009489">
    <property type="entry name" value="PRK12851.1"/>
    <property type="match status" value="1"/>
</dbReference>
<evidence type="ECO:0000256" key="5">
    <source>
        <dbReference type="ARBA" id="ARBA00022840"/>
    </source>
</evidence>
<dbReference type="InterPro" id="IPR027409">
    <property type="entry name" value="GroEL-like_apical_dom_sf"/>
</dbReference>
<dbReference type="InterPro" id="IPR018369">
    <property type="entry name" value="Chaprnonin_Cpn10_CS"/>
</dbReference>
<comment type="caution">
    <text evidence="14">The sequence shown here is derived from an EMBL/GenBank/DDBJ whole genome shotgun (WGS) entry which is preliminary data.</text>
</comment>
<dbReference type="InterPro" id="IPR011032">
    <property type="entry name" value="GroES-like_sf"/>
</dbReference>
<keyword evidence="12" id="KW-0812">Transmembrane</keyword>
<dbReference type="NCBIfam" id="NF000592">
    <property type="entry name" value="PRK00013.1"/>
    <property type="match status" value="1"/>
</dbReference>
<feature type="compositionally biased region" description="Polar residues" evidence="11">
    <location>
        <begin position="3426"/>
        <end position="3444"/>
    </location>
</feature>
<dbReference type="NCBIfam" id="NF010624">
    <property type="entry name" value="PRK14017.1"/>
    <property type="match status" value="1"/>
</dbReference>
<evidence type="ECO:0000259" key="13">
    <source>
        <dbReference type="SMART" id="SM00922"/>
    </source>
</evidence>
<feature type="region of interest" description="Disordered" evidence="11">
    <location>
        <begin position="3267"/>
        <end position="3445"/>
    </location>
</feature>
<dbReference type="CDD" id="cd00320">
    <property type="entry name" value="cpn10"/>
    <property type="match status" value="1"/>
</dbReference>
<comment type="similarity">
    <text evidence="2">Belongs to the GroES chaperonin family.</text>
</comment>
<dbReference type="HAMAP" id="MF_00600">
    <property type="entry name" value="CH60"/>
    <property type="match status" value="1"/>
</dbReference>
<dbReference type="CDD" id="cd03325">
    <property type="entry name" value="D-galactonate_dehydratase"/>
    <property type="match status" value="1"/>
</dbReference>
<dbReference type="InterPro" id="IPR018370">
    <property type="entry name" value="Chaperonin_Cpn60_CS"/>
</dbReference>
<dbReference type="FunFam" id="3.50.7.10:FF:000001">
    <property type="entry name" value="60 kDa chaperonin"/>
    <property type="match status" value="1"/>
</dbReference>
<evidence type="ECO:0000256" key="11">
    <source>
        <dbReference type="SAM" id="MobiDB-lite"/>
    </source>
</evidence>
<dbReference type="GO" id="GO:0008869">
    <property type="term" value="F:galactonate dehydratase activity"/>
    <property type="evidence" value="ECO:0007669"/>
    <property type="project" value="InterPro"/>
</dbReference>
<dbReference type="PANTHER" id="PTHR45633">
    <property type="entry name" value="60 KDA HEAT SHOCK PROTEIN, MITOCHONDRIAL"/>
    <property type="match status" value="1"/>
</dbReference>
<keyword evidence="5" id="KW-0067">ATP-binding</keyword>
<feature type="compositionally biased region" description="Low complexity" evidence="11">
    <location>
        <begin position="2980"/>
        <end position="2992"/>
    </location>
</feature>
<dbReference type="SMART" id="SM00883">
    <property type="entry name" value="Cpn10"/>
    <property type="match status" value="1"/>
</dbReference>
<dbReference type="InterPro" id="IPR027410">
    <property type="entry name" value="TCP-1-like_intermed_sf"/>
</dbReference>
<dbReference type="Pfam" id="PF02694">
    <property type="entry name" value="UPF0060"/>
    <property type="match status" value="1"/>
</dbReference>
<proteinExistence type="inferred from homology"/>
<dbReference type="InterPro" id="IPR013341">
    <property type="entry name" value="Mandelate_racemase_N_dom"/>
</dbReference>
<feature type="region of interest" description="Disordered" evidence="11">
    <location>
        <begin position="2477"/>
        <end position="2496"/>
    </location>
</feature>
<feature type="compositionally biased region" description="Basic and acidic residues" evidence="11">
    <location>
        <begin position="3321"/>
        <end position="3331"/>
    </location>
</feature>
<dbReference type="SMART" id="SM00922">
    <property type="entry name" value="MR_MLE"/>
    <property type="match status" value="1"/>
</dbReference>
<feature type="compositionally biased region" description="Basic residues" evidence="11">
    <location>
        <begin position="3290"/>
        <end position="3299"/>
    </location>
</feature>
<feature type="transmembrane region" description="Helical" evidence="12">
    <location>
        <begin position="1026"/>
        <end position="1044"/>
    </location>
</feature>
<feature type="coiled-coil region" evidence="10">
    <location>
        <begin position="1492"/>
        <end position="1519"/>
    </location>
</feature>
<evidence type="ECO:0000313" key="14">
    <source>
        <dbReference type="EMBL" id="GEU28483.1"/>
    </source>
</evidence>
<name>A0A699GF88_TANCI</name>
<dbReference type="Gene3D" id="3.30.260.10">
    <property type="entry name" value="TCP-1-like chaperonin intermediate domain"/>
    <property type="match status" value="1"/>
</dbReference>
<keyword evidence="7" id="KW-0143">Chaperone</keyword>
<dbReference type="PROSITE" id="PS00909">
    <property type="entry name" value="MR_MLE_2"/>
    <property type="match status" value="1"/>
</dbReference>
<dbReference type="SUPFAM" id="SSF50129">
    <property type="entry name" value="GroES-like"/>
    <property type="match status" value="1"/>
</dbReference>
<feature type="region of interest" description="Disordered" evidence="11">
    <location>
        <begin position="205"/>
        <end position="225"/>
    </location>
</feature>
<dbReference type="InterPro" id="IPR029065">
    <property type="entry name" value="Enolase_C-like"/>
</dbReference>
<keyword evidence="6" id="KW-0460">Magnesium</keyword>
<evidence type="ECO:0000256" key="10">
    <source>
        <dbReference type="SAM" id="Coils"/>
    </source>
</evidence>
<dbReference type="Pfam" id="PF02746">
    <property type="entry name" value="MR_MLE_N"/>
    <property type="match status" value="1"/>
</dbReference>
<evidence type="ECO:0000256" key="9">
    <source>
        <dbReference type="RuleBase" id="RU000418"/>
    </source>
</evidence>
<dbReference type="GO" id="GO:0009063">
    <property type="term" value="P:amino acid catabolic process"/>
    <property type="evidence" value="ECO:0007669"/>
    <property type="project" value="InterPro"/>
</dbReference>
<dbReference type="Pfam" id="PF13378">
    <property type="entry name" value="MR_MLE_C"/>
    <property type="match status" value="1"/>
</dbReference>
<comment type="similarity">
    <text evidence="1 9">Belongs to the chaperonin (HSP60) family.</text>
</comment>
<dbReference type="SFLD" id="SFLDG00179">
    <property type="entry name" value="mandelate_racemase"/>
    <property type="match status" value="1"/>
</dbReference>
<keyword evidence="4" id="KW-0547">Nucleotide-binding</keyword>
<feature type="compositionally biased region" description="Basic residues" evidence="11">
    <location>
        <begin position="3273"/>
        <end position="3283"/>
    </location>
</feature>
<evidence type="ECO:0000256" key="8">
    <source>
        <dbReference type="ARBA" id="ARBA00023239"/>
    </source>
</evidence>
<dbReference type="SFLD" id="SFLDF00003">
    <property type="entry name" value="D-galactonate_dehydratase"/>
    <property type="match status" value="1"/>
</dbReference>
<dbReference type="Gene3D" id="3.20.20.120">
    <property type="entry name" value="Enolase-like C-terminal domain"/>
    <property type="match status" value="1"/>
</dbReference>
<organism evidence="14">
    <name type="scientific">Tanacetum cinerariifolium</name>
    <name type="common">Dalmatian daisy</name>
    <name type="synonym">Chrysanthemum cinerariifolium</name>
    <dbReference type="NCBI Taxonomy" id="118510"/>
    <lineage>
        <taxon>Eukaryota</taxon>
        <taxon>Viridiplantae</taxon>
        <taxon>Streptophyta</taxon>
        <taxon>Embryophyta</taxon>
        <taxon>Tracheophyta</taxon>
        <taxon>Spermatophyta</taxon>
        <taxon>Magnoliopsida</taxon>
        <taxon>eudicotyledons</taxon>
        <taxon>Gunneridae</taxon>
        <taxon>Pentapetalae</taxon>
        <taxon>asterids</taxon>
        <taxon>campanulids</taxon>
        <taxon>Asterales</taxon>
        <taxon>Asteraceae</taxon>
        <taxon>Asteroideae</taxon>
        <taxon>Anthemideae</taxon>
        <taxon>Anthemidinae</taxon>
        <taxon>Tanacetum</taxon>
    </lineage>
</organism>
<dbReference type="GO" id="GO:0034194">
    <property type="term" value="P:D-galactonate catabolic process"/>
    <property type="evidence" value="ECO:0007669"/>
    <property type="project" value="InterPro"/>
</dbReference>
<dbReference type="SUPFAM" id="SSF54849">
    <property type="entry name" value="GroEL-intermediate domain like"/>
    <property type="match status" value="1"/>
</dbReference>
<feature type="compositionally biased region" description="Pro residues" evidence="11">
    <location>
        <begin position="2948"/>
        <end position="2960"/>
    </location>
</feature>
<feature type="region of interest" description="Disordered" evidence="11">
    <location>
        <begin position="3119"/>
        <end position="3164"/>
    </location>
</feature>
<dbReference type="GO" id="GO:0005524">
    <property type="term" value="F:ATP binding"/>
    <property type="evidence" value="ECO:0007669"/>
    <property type="project" value="UniProtKB-KW"/>
</dbReference>
<dbReference type="InterPro" id="IPR013342">
    <property type="entry name" value="Mandelate_racemase_C"/>
</dbReference>
<dbReference type="Gene3D" id="1.10.560.10">
    <property type="entry name" value="GroEL-like equatorial domain"/>
    <property type="match status" value="1"/>
</dbReference>
<keyword evidence="12" id="KW-0472">Membrane</keyword>
<evidence type="ECO:0000256" key="6">
    <source>
        <dbReference type="ARBA" id="ARBA00022842"/>
    </source>
</evidence>
<accession>A0A699GF88</accession>
<dbReference type="PROSITE" id="PS00296">
    <property type="entry name" value="CHAPERONINS_CPN60"/>
    <property type="match status" value="1"/>
</dbReference>
<dbReference type="NCBIfam" id="TIGR02348">
    <property type="entry name" value="GroEL"/>
    <property type="match status" value="1"/>
</dbReference>
<dbReference type="SUPFAM" id="SSF52029">
    <property type="entry name" value="GroEL apical domain-like"/>
    <property type="match status" value="1"/>
</dbReference>
<dbReference type="CDD" id="cd03344">
    <property type="entry name" value="GroEL"/>
    <property type="match status" value="1"/>
</dbReference>
<dbReference type="InterPro" id="IPR036849">
    <property type="entry name" value="Enolase-like_C_sf"/>
</dbReference>
<keyword evidence="3" id="KW-0479">Metal-binding</keyword>
<feature type="compositionally biased region" description="Low complexity" evidence="11">
    <location>
        <begin position="2961"/>
        <end position="2970"/>
    </location>
</feature>
<feature type="compositionally biased region" description="Basic residues" evidence="11">
    <location>
        <begin position="3144"/>
        <end position="3161"/>
    </location>
</feature>
<evidence type="ECO:0000256" key="7">
    <source>
        <dbReference type="ARBA" id="ARBA00023186"/>
    </source>
</evidence>
<dbReference type="Pfam" id="PF00118">
    <property type="entry name" value="Cpn60_TCP1"/>
    <property type="match status" value="1"/>
</dbReference>
<dbReference type="Pfam" id="PF00166">
    <property type="entry name" value="Cpn10"/>
    <property type="match status" value="1"/>
</dbReference>
<evidence type="ECO:0000256" key="4">
    <source>
        <dbReference type="ARBA" id="ARBA00022741"/>
    </source>
</evidence>
<keyword evidence="8" id="KW-0456">Lyase</keyword>
<feature type="region of interest" description="Disordered" evidence="11">
    <location>
        <begin position="547"/>
        <end position="566"/>
    </location>
</feature>
<dbReference type="SFLD" id="SFLDS00001">
    <property type="entry name" value="Enolase"/>
    <property type="match status" value="1"/>
</dbReference>
<reference evidence="14" key="1">
    <citation type="journal article" date="2019" name="Sci. Rep.">
        <title>Draft genome of Tanacetum cinerariifolium, the natural source of mosquito coil.</title>
        <authorList>
            <person name="Yamashiro T."/>
            <person name="Shiraishi A."/>
            <person name="Satake H."/>
            <person name="Nakayama K."/>
        </authorList>
    </citation>
    <scope>NUCLEOTIDE SEQUENCE</scope>
</reference>
<evidence type="ECO:0000256" key="12">
    <source>
        <dbReference type="SAM" id="Phobius"/>
    </source>
</evidence>
<feature type="compositionally biased region" description="Basic residues" evidence="11">
    <location>
        <begin position="3119"/>
        <end position="3130"/>
    </location>
</feature>
<dbReference type="InterPro" id="IPR029017">
    <property type="entry name" value="Enolase-like_N"/>
</dbReference>
<feature type="compositionally biased region" description="Low complexity" evidence="11">
    <location>
        <begin position="3403"/>
        <end position="3416"/>
    </location>
</feature>
<dbReference type="SUPFAM" id="SSF54826">
    <property type="entry name" value="Enolase N-terminal domain-like"/>
    <property type="match status" value="1"/>
</dbReference>
<dbReference type="GO" id="GO:0016020">
    <property type="term" value="C:membrane"/>
    <property type="evidence" value="ECO:0007669"/>
    <property type="project" value="InterPro"/>
</dbReference>
<dbReference type="Gene3D" id="3.50.7.10">
    <property type="entry name" value="GroEL"/>
    <property type="match status" value="1"/>
</dbReference>
<dbReference type="GO" id="GO:0140662">
    <property type="term" value="F:ATP-dependent protein folding chaperone"/>
    <property type="evidence" value="ECO:0007669"/>
    <property type="project" value="InterPro"/>
</dbReference>
<evidence type="ECO:0000256" key="3">
    <source>
        <dbReference type="ARBA" id="ARBA00022723"/>
    </source>
</evidence>
<sequence>MADSEKSRLAVVGIHGGCSVAQCQQHGVGAGRQLVSFARHDAERIHAHAQVEWQDRHQSRLQVRLHGFGRQGHQHVAAHDQAGDHGQVLGLHGFGRLFEPVRQEQGRQAVAQDAAGRRQDPALLQQFFQLQVGAAHQRMVAARDQQVRLIGQRFEMQFVGGGRIEDAAHDQIQFATAQALDQYLAGRHFDRHVHARVARLEQVDGLGHQRRGRRQHGADADPSAQARQQFHHFLMRRIHFSQRRAGAPNQHLAVPGGRHTARQALEQLHAQGMFELAQQLGRAGLGEIGGLGRVRNGAMAAEFHQQYQVTGFQVGTDKAVGAGIGHIGDYYTVVERHLGHAADAVAGQSRRQAVQAAVGAQQQQLAQVVATERQRGGRFARQRNAAQDGAIAGVLHQFTALHAPQAVAAVHHGRAHAARFGKRGDVADPGALGIVIALQDVAVGAVGKPHARAVGAEGDAARAHHHRQRQPAQAVALRILVKAADRALVAGGVGRAEHKIPGAVEATVANRRARLGRVHRDQYLGLQRPRAAAGRRQLGQRNALALPQQHPARGAGGQRARTFQQPHAAAHAGWRGPGIELGAVRIGPAPALGVMTVCCSLNLPHSSPMKITKLTTYRVPPRWMLLKIETDEGVVGWGEPVIEGRARTVETAVQEMEPYLIGQDPSRINDLWQTMYRAGFYRGGAILMSAIAGIDQALWDIKGKVLGQPVYELLGGLVRDRMKMYSWVGGDRPADIIEQIAKLKEGGFDTFKMNGTEELGLLDTSAAVDEAVKRVAEIREAFGNTIEFGLDFHGRVAAPMAKTLLRELEQFRPLFVEEPVLAEQAEYYPRLAEMTSIPLAAGERMYSRFEFKNVFAAGGLAIVQPDLSHAGGITECLKIASMAEAYDITLAPHCPLGPVALASCLAVDFVSYNAVLQEQSMGIHYNKGGELLDYVINKEDFKIVDGYCAPLRKPGLGVEVDEERVIAASKNAPDWRNPAALPDQLSRALSGAGGMMLQRAASILDPRLRGDDALTAASLGPDKSPWLLVPAALSLALFAWLLTLHPTGAARTYAAYGGAYIAVALLWLRFVDGATLTRYDGIGAALALAGMAEFCMNLRPLNDRVIVKRLDQETKTASGLIIPDAAAEKPDQGEVLAVGNGKILEDGKVRVKNMAAKEVIFGDAARAKMVEGVNILANAVKVTLGPKGRNVVLERSFGAPTVTKDGVSVAKEVELKDKLQNMGAQMVKEVASRTSDNAGDGTTTATVLAQAIVREGMKFVAAGMNPMDLKRGIDKAVAATVEELKKIAKPTTTTKEIAQVGAISANSDASIGERIAEAMEKVGKEGVITVEDGKSLNDELDIVEGMQFDRGYLSPYFINNQEKQVAALDSPFVLLCDKKISNIRDLLPVLEQVAKAGRPLLIIAEDIEGEALATLVVNNIRGILKTVAVKAPGFGDRRKAMLEDIAILTGGQVVAEEVGLTLEKITLEELGQAKRIEVGKENTIVIDGAGQAAAIEGRVKQIRVQIEEATSDYDREKLQERVAKLAGGVAVIKVGAATEVEMKEKKARVEDALHATRAAVEEGIVAGGGVALLRARAQVSGLKGDNPDQDAGIKIVLRAMEEPLRMIVQNAGEEASVVVAAVLAGTGNYGYNAANGTYGDMVEMGVLDPAKVTRSALQNAASIAGLMLTTDCMIAESADDKAGGGMPGMGGMGGMGGMDGMIGSSVVEFVFQLVLTRRVGDVHDHGVAQFVGRMAGAVPGVPEGFGQVVVFVRGDDQHVLVGHIFVVGRFQVSVLDRLAPGDSALAPHDGDLAARLDQPAADVPTDRFQHVHIDHQHGLEVVERFQHGQFALGRQSTRDLKRIERDGELAAAVERAHRVTLPARVRLRLPVEHAQAVRTQRLGLGQQVGHHGFRGGRLRPVHAHFRHHHRLGVARHHVLHVGRNLVVVVGPVRCGRIVRHADHVPLGARALDAVEEPAEHGVVVAVGQVQDHLGVRIHGLAGVVAAVDQAGQVGEAGGLTFGPQHAAVDLVAHLYPLDRDAVRFQVAEDALGVAVHIGIELRHRVAGPGCRLGLLAGVGPAVAVVEVDHDALALGGSALGLVQHVGAVVPAAGRIDPHAQADRIDLQVFQQHERVGLDAAAVVERIAGSFLLADPAHVGAVGKGLGGAGRGGQGQRCAAEGGQQMFDFHVVSPVFFYRWMKRTCKPPVRTSPCHLAWHDDRIMKTRASRAAGAERSRFEVRAAKCARCRIAHGHAHGVEQFAVGRVTAHAAAAPLGDPHAAFAVDRHAVGRAFALGKLAPHARRAQRGVGRQRVRIDAAFETVGVEHGGAVAAEGGTVADVVAGIGHRQRQVLIEQEQGAHRLRVIGVVHGAGPDAALRVHLGVVQAQVAAGRERMGDVLDAQFGLEPHAGDAVAQAGHEAVTVGAGDQPAHVVRHFPRVPGARFDIERVQRCQAAPGGDKGRGAFAQHVQRHARRVQRAADTETGGARLVPAAHGVGRHAADRPHRGAGRHHAQHGLQAAVTDHLGREQFQGVSARVQRGKRFGRGGYAGGDVHAQFGSATDRGRVAVGRDHQAATGCVHGFHLLHAEHGAAAHQGVRQVQFDDGRDAFERARTVQRHFQRAEARFMQYLGHIDRFGRLQAAQDGNEWRGWMGNSHVQPLMNWEIARRRTDDSDRAAGRQAAGSGGKFGADQQAAHKRGGLVGGCAARNHACAHAEQGIGQRLAQLGLVEAGRKAGGVGRVVPTAAHHRRQRAALGQHGKQLARHVGGKRCDGAVLEQDPLAVRARQHQPAVALAQGHGAQQLGFLAAHDVHRRTVAIRVAGHDAAVGGPRRLEHGSQVGPQFRQRDGSVEVVHFLPAGGAAHHAGHDRRHAGGNAHGAAQGVERRAKALAAADSEHALVVFVLGQALALLVDEIGATVAGTPIDAKYGLVHYRNPFLMLPRWYENGAAHANELSSASIYVGNSAPDPAPAAPPHPVAPAPAASAPPAAERVRPPAPRAPAATEPAAPAAPKITRTKDQASAELLALPELRAWSAMLEKNSNGKVHGALIEYDPAPRKLNGKTYYQFSFVENSADAALRWESFLVSANDDEILVEDATSDEIISLARWRRAGAAADLLDCRVGAQKSPAPGRLRHCRHQRLQRNRAPRYGRHEEREKQDHGQQRHGRHVGHEQHRHHRQQRQVAVHLVRPCPVRPAADTARRKQRGDAAGQVHIRHLRRRNAQVIDQHGRNKRDHQHAGSHVHERQHERVPVVRHPVQVDQVGQHRLQWHPVRQVTVDGRQHARGNCPDHYRQHHQQIKRRRPAEVRGQHHARGHAGHGRNAERRHDDAGGGAPPFGRDQVADDGHDDRAQYAAGHAGKRARGHQHLERGRHRARQVRQREQRKHPQQQPLAVEAVDIHGRQQAGQAGAPRIRRHRARHGSRATAPGARARAPGLPARPPMRKGQQPSPSFERQDVGGSSAQDGANAFQLGRARLVFLALGDHRVLELMHDGAQVVARLGRVAHARHDGVHELAVLGQEGLAFGRDGVQLLVAVRRGRHVAHVEQHRQQRVDGARARRIAAAGALLELLDDLVAVTGLFGNQLQHDVAHGAGIEHLGTARAAATAAVAVTWMTMGSMGAQPFRRSDVQVRDQQAPAVRVALVLVLHRQLALLGVQRDAHRQDIDQQQLQNARDHRQERSAVFRVIDRQAHAGLLGQRRIAGRDRDHVGAGRARDVHRFEQIGQLARVGNGDHHVARVEQLGRQVQQVRIAVRGRRDAEAEEFMLPVQRHHARIAHRVKLHALGLGHQRDRLVERAHVELIAEFQNRGHRVVDHLGAQVMGAVAHAHLAVAHGNGARQAAGELQLEVGQAQKAQRAAEADHGGLAHFRQARDVGNRFVEHQARLLQHQLRHALFGRRQLVLQVAHAFHQRVGAAAPAQVLGQNRGHAIKRRVGRGDHVRGNLGQVAGKAPFRLEARAERRLREPLAHARHDAPANEHAAKCAQRDGQVGRGAAQHGAEAFEHFQAQRVLVGQCAGHDFLRGQVAHLAAIALGNRAVDDFHAGTGNQALGGHVRPGLPRVLQDRIFAFVGRRKVGVTAFGTERDETVDGGNHARHAQAGARSQHADHGIGRRFAAAHLHQVRRFQTWQRHGQRREVVDDQQRVQAQRAPYFVGGKLPGAVSHADVVAADRVGHGQRRVVERDVAVIGQVRAQHRHDVGIVVALEHLHRAEFAGRRLQRKARMRGADVRQQAGPVGKGAAIEFVIHFSLFHVGSVKTVGGSIPEIVRRVTEPRAVRRQRDLAVVDRARQAVAVELLRARRLRQTETDRRRAQVEHGDDAALALDIAAQRQHRFRRIVERDRAARQLRQLAAPGDEGARKRQRRLRIVFLHGGRACAVLRRHRQPGLAGSKTAMVAVGPRHGRAAAVAALELGPERDAVRVLQQFERHVRFAEGQLVALVQARRALERELHGQRQLGKRRRRLGTAPARRHARHVVVTDRPRGPAAFYPFFELLHLLADVMRRQLVDQQIKAVGHVQLVAAGRVLGHGSQRIVGTHFADRDGLVLVEQGAQLLQEGQIFRARLVEVVGLHAVRVDVRDRDRVTVGGRHVVAQLLVVEVVVGGVQADAVHAAFEPEAQRVEVRLLYCRIMEVQLRLAGQEIMHIVLTAARIPLPRRTAEHRQPVIGRVAVRLGIGPHIPVRLGVGAAGTALLEPRMLFRRVRHHLVDHDLQAQAVCAGDQRIEVGQCAEHGVDVAVVSDVVAKILHRRREERRNPHDVHAQRCDIVQLSRDPRQVADAVAVGVVVAARVHLVDDRCAIPVLGMRRDLS</sequence>
<dbReference type="NCBIfam" id="NF009488">
    <property type="entry name" value="PRK12850.1"/>
    <property type="match status" value="1"/>
</dbReference>
<dbReference type="InterPro" id="IPR023592">
    <property type="entry name" value="Galactonate_deHydtase"/>
</dbReference>
<dbReference type="Gene3D" id="3.30.390.10">
    <property type="entry name" value="Enolase-like, N-terminal domain"/>
    <property type="match status" value="1"/>
</dbReference>
<dbReference type="PROSITE" id="PS00681">
    <property type="entry name" value="CHAPERONINS_CPN10"/>
    <property type="match status" value="1"/>
</dbReference>
<dbReference type="InterPro" id="IPR003844">
    <property type="entry name" value="UPF0060"/>
</dbReference>
<feature type="compositionally biased region" description="Basic and acidic residues" evidence="11">
    <location>
        <begin position="3301"/>
        <end position="3310"/>
    </location>
</feature>
<dbReference type="GO" id="GO:0042026">
    <property type="term" value="P:protein refolding"/>
    <property type="evidence" value="ECO:0007669"/>
    <property type="project" value="InterPro"/>
</dbReference>
<feature type="region of interest" description="Disordered" evidence="11">
    <location>
        <begin position="2652"/>
        <end position="2674"/>
    </location>
</feature>
<dbReference type="InterPro" id="IPR001844">
    <property type="entry name" value="Cpn60/GroEL"/>
</dbReference>
<feature type="compositionally biased region" description="Basic residues" evidence="11">
    <location>
        <begin position="3338"/>
        <end position="3367"/>
    </location>
</feature>
<dbReference type="GO" id="GO:0046872">
    <property type="term" value="F:metal ion binding"/>
    <property type="evidence" value="ECO:0007669"/>
    <property type="project" value="UniProtKB-KW"/>
</dbReference>
<dbReference type="PRINTS" id="PR00298">
    <property type="entry name" value="CHAPERONIN60"/>
</dbReference>
<protein>
    <submittedName>
        <fullName evidence="14">Chaperonin CPN60-2, mitochondrial</fullName>
    </submittedName>
</protein>
<dbReference type="PROSITE" id="PS00908">
    <property type="entry name" value="MR_MLE_1"/>
    <property type="match status" value="1"/>
</dbReference>
<feature type="compositionally biased region" description="Basic and acidic residues" evidence="11">
    <location>
        <begin position="3131"/>
        <end position="3143"/>
    </location>
</feature>
<keyword evidence="10" id="KW-0175">Coiled coil</keyword>
<evidence type="ECO:0000256" key="1">
    <source>
        <dbReference type="ARBA" id="ARBA00006607"/>
    </source>
</evidence>
<keyword evidence="12" id="KW-1133">Transmembrane helix</keyword>
<feature type="transmembrane region" description="Helical" evidence="12">
    <location>
        <begin position="1053"/>
        <end position="1070"/>
    </location>
</feature>
<dbReference type="SUPFAM" id="SSF51604">
    <property type="entry name" value="Enolase C-terminal domain-like"/>
    <property type="match status" value="1"/>
</dbReference>
<dbReference type="NCBIfam" id="NF009487">
    <property type="entry name" value="PRK12849.1"/>
    <property type="match status" value="1"/>
</dbReference>
<dbReference type="InterPro" id="IPR020818">
    <property type="entry name" value="Chaperonin_GroES"/>
</dbReference>
<feature type="region of interest" description="Disordered" evidence="11">
    <location>
        <begin position="2948"/>
        <end position="2996"/>
    </location>
</feature>
<feature type="region of interest" description="Disordered" evidence="11">
    <location>
        <begin position="2842"/>
        <end position="2862"/>
    </location>
</feature>